<dbReference type="AlphaFoldDB" id="J5SWU4"/>
<dbReference type="GO" id="GO:0005789">
    <property type="term" value="C:endoplasmic reticulum membrane"/>
    <property type="evidence" value="ECO:0007669"/>
    <property type="project" value="TreeGrafter"/>
</dbReference>
<dbReference type="EC" id="1.1.1.270" evidence="8"/>
<dbReference type="GO" id="GO:0005811">
    <property type="term" value="C:lipid droplet"/>
    <property type="evidence" value="ECO:0007669"/>
    <property type="project" value="TreeGrafter"/>
</dbReference>
<evidence type="ECO:0000256" key="3">
    <source>
        <dbReference type="ARBA" id="ARBA00022955"/>
    </source>
</evidence>
<keyword evidence="1" id="KW-0444">Lipid biosynthesis</keyword>
<dbReference type="SUPFAM" id="SSF51735">
    <property type="entry name" value="NAD(P)-binding Rossmann-fold domains"/>
    <property type="match status" value="1"/>
</dbReference>
<evidence type="ECO:0000256" key="7">
    <source>
        <dbReference type="ARBA" id="ARBA00023593"/>
    </source>
</evidence>
<dbReference type="OrthoDB" id="9989144at2759"/>
<dbReference type="HOGENOM" id="CLU_029944_1_1_1"/>
<evidence type="ECO:0000256" key="8">
    <source>
        <dbReference type="ARBA" id="ARBA00023621"/>
    </source>
</evidence>
<dbReference type="InterPro" id="IPR002347">
    <property type="entry name" value="SDR_fam"/>
</dbReference>
<dbReference type="KEGG" id="tasa:A1Q1_03186"/>
<dbReference type="InterPro" id="IPR051593">
    <property type="entry name" value="Ergosterol_Biosynth_ERG27"/>
</dbReference>
<dbReference type="InterPro" id="IPR036291">
    <property type="entry name" value="NAD(P)-bd_dom_sf"/>
</dbReference>
<proteinExistence type="inferred from homology"/>
<dbReference type="PRINTS" id="PR00081">
    <property type="entry name" value="GDHRDH"/>
</dbReference>
<protein>
    <recommendedName>
        <fullName evidence="8">3beta-hydroxysteroid 3-dehydrogenase</fullName>
        <ecNumber evidence="8">1.1.1.270</ecNumber>
    </recommendedName>
</protein>
<accession>J5SWU4</accession>
<dbReference type="GO" id="GO:0005741">
    <property type="term" value="C:mitochondrial outer membrane"/>
    <property type="evidence" value="ECO:0007669"/>
    <property type="project" value="TreeGrafter"/>
</dbReference>
<organism evidence="9 10">
    <name type="scientific">Trichosporon asahii var. asahii (strain ATCC 90039 / CBS 2479 / JCM 2466 / KCTC 7840 / NBRC 103889/ NCYC 2677 / UAMH 7654)</name>
    <name type="common">Yeast</name>
    <dbReference type="NCBI Taxonomy" id="1186058"/>
    <lineage>
        <taxon>Eukaryota</taxon>
        <taxon>Fungi</taxon>
        <taxon>Dikarya</taxon>
        <taxon>Basidiomycota</taxon>
        <taxon>Agaricomycotina</taxon>
        <taxon>Tremellomycetes</taxon>
        <taxon>Trichosporonales</taxon>
        <taxon>Trichosporonaceae</taxon>
        <taxon>Trichosporon</taxon>
    </lineage>
</organism>
<evidence type="ECO:0000256" key="2">
    <source>
        <dbReference type="ARBA" id="ARBA00022857"/>
    </source>
</evidence>
<keyword evidence="3" id="KW-0752">Steroid biosynthesis</keyword>
<comment type="similarity">
    <text evidence="7">Belongs to the short-chain dehydrogenases/reductases (SDR) family. ERG27 subfamily.</text>
</comment>
<evidence type="ECO:0000313" key="9">
    <source>
        <dbReference type="EMBL" id="EJT47951.1"/>
    </source>
</evidence>
<dbReference type="PANTHER" id="PTHR43647">
    <property type="entry name" value="DEHYDROGENASE"/>
    <property type="match status" value="1"/>
</dbReference>
<dbReference type="GO" id="GO:0000253">
    <property type="term" value="F:3-beta-hydroxysteroid 3-dehydrogenase (NADP+) activity"/>
    <property type="evidence" value="ECO:0007669"/>
    <property type="project" value="UniProtKB-EC"/>
</dbReference>
<dbReference type="RefSeq" id="XP_014179114.1">
    <property type="nucleotide sequence ID" value="XM_014323639.1"/>
</dbReference>
<comment type="pathway">
    <text evidence="6">Steroid biosynthesis; zymosterol biosynthesis; zymosterol from lanosterol: step 5/6.</text>
</comment>
<dbReference type="PANTHER" id="PTHR43647:SF1">
    <property type="entry name" value="3-KETO-STEROID REDUCTASE ERG27"/>
    <property type="match status" value="1"/>
</dbReference>
<gene>
    <name evidence="9" type="ORF">A1Q1_03186</name>
</gene>
<evidence type="ECO:0000256" key="5">
    <source>
        <dbReference type="ARBA" id="ARBA00023098"/>
    </source>
</evidence>
<dbReference type="GO" id="GO:0006694">
    <property type="term" value="P:steroid biosynthetic process"/>
    <property type="evidence" value="ECO:0007669"/>
    <property type="project" value="UniProtKB-KW"/>
</dbReference>
<keyword evidence="5" id="KW-0443">Lipid metabolism</keyword>
<evidence type="ECO:0000256" key="4">
    <source>
        <dbReference type="ARBA" id="ARBA00023002"/>
    </source>
</evidence>
<sequence>MVSTRSKSTIAVPADPNRIVAVVTGANSGFGLGICNALLSNLSVPSGSSIPVATAQVSALSPSLASSFDAGAASTASAMPRPHPFLTLVLACRSERNAKEARDKILAQHRKDLEARRRSCVPVPEGWEESLRVEYELVDLDAMGGDKGVMAFTRRMKERYPHITSLFLNAGYAAINEVNIPRFMWQVITDGPLQALHHPRYNIEDVGLLSADGERGRVWGVNVLAPYVLELQSLLAASPKELPFNPRVVYTSSIEAEADGLKAKPLDDPELLTYESSYRASKYMGDLVMTQLDRDLSPSGVRCLVAEPGCVSTNIAVSGLGAWQWLVKIKWACYWLSFWLANLFGSPHHPVWAEYGAAPMLYAALVASVYLLPATKVPGPKVHVVAKRWAQPGVGYGEVDEWEKNEDVAKGEAVYCEQVRQQWRRKEGM</sequence>
<reference evidence="9 10" key="1">
    <citation type="journal article" date="2012" name="Eukaryot. Cell">
        <title>Draft genome sequence of CBS 2479, the standard type strain of Trichosporon asahii.</title>
        <authorList>
            <person name="Yang R.Y."/>
            <person name="Li H.T."/>
            <person name="Zhu H."/>
            <person name="Zhou G.P."/>
            <person name="Wang M."/>
            <person name="Wang L."/>
        </authorList>
    </citation>
    <scope>NUCLEOTIDE SEQUENCE [LARGE SCALE GENOMIC DNA]</scope>
    <source>
        <strain evidence="10">ATCC 90039 / CBS 2479 / JCM 2466 / KCTC 7840 / NCYC 2677 / UAMH 7654</strain>
    </source>
</reference>
<dbReference type="VEuPathDB" id="FungiDB:A1Q1_03186"/>
<dbReference type="Proteomes" id="UP000002748">
    <property type="component" value="Unassembled WGS sequence"/>
</dbReference>
<dbReference type="EMBL" id="ALBS01000223">
    <property type="protein sequence ID" value="EJT47951.1"/>
    <property type="molecule type" value="Genomic_DNA"/>
</dbReference>
<dbReference type="GeneID" id="25986699"/>
<keyword evidence="4" id="KW-0560">Oxidoreductase</keyword>
<evidence type="ECO:0000313" key="10">
    <source>
        <dbReference type="Proteomes" id="UP000002748"/>
    </source>
</evidence>
<comment type="caution">
    <text evidence="9">The sequence shown here is derived from an EMBL/GenBank/DDBJ whole genome shotgun (WGS) entry which is preliminary data.</text>
</comment>
<keyword evidence="2" id="KW-0521">NADP</keyword>
<evidence type="ECO:0000256" key="6">
    <source>
        <dbReference type="ARBA" id="ARBA00023589"/>
    </source>
</evidence>
<dbReference type="Gene3D" id="3.40.50.720">
    <property type="entry name" value="NAD(P)-binding Rossmann-like Domain"/>
    <property type="match status" value="1"/>
</dbReference>
<evidence type="ECO:0000256" key="1">
    <source>
        <dbReference type="ARBA" id="ARBA00022516"/>
    </source>
</evidence>
<name>J5SWU4_TRIAS</name>